<name>A0A2P5WY02_GOSBA</name>
<dbReference type="PANTHER" id="PTHR12741">
    <property type="entry name" value="LYST-INTERACTING PROTEIN LIP5 DOPAMINE RESPONSIVE PROTEIN DRG-1"/>
    <property type="match status" value="1"/>
</dbReference>
<organism evidence="1 2">
    <name type="scientific">Gossypium barbadense</name>
    <name type="common">Sea Island cotton</name>
    <name type="synonym">Hibiscus barbadensis</name>
    <dbReference type="NCBI Taxonomy" id="3634"/>
    <lineage>
        <taxon>Eukaryota</taxon>
        <taxon>Viridiplantae</taxon>
        <taxon>Streptophyta</taxon>
        <taxon>Embryophyta</taxon>
        <taxon>Tracheophyta</taxon>
        <taxon>Spermatophyta</taxon>
        <taxon>Magnoliopsida</taxon>
        <taxon>eudicotyledons</taxon>
        <taxon>Gunneridae</taxon>
        <taxon>Pentapetalae</taxon>
        <taxon>rosids</taxon>
        <taxon>malvids</taxon>
        <taxon>Malvales</taxon>
        <taxon>Malvaceae</taxon>
        <taxon>Malvoideae</taxon>
        <taxon>Gossypium</taxon>
    </lineage>
</organism>
<accession>A0A2P5WY02</accession>
<dbReference type="Proteomes" id="UP000239757">
    <property type="component" value="Unassembled WGS sequence"/>
</dbReference>
<evidence type="ECO:0000313" key="2">
    <source>
        <dbReference type="Proteomes" id="UP000239757"/>
    </source>
</evidence>
<dbReference type="GO" id="GO:0005886">
    <property type="term" value="C:plasma membrane"/>
    <property type="evidence" value="ECO:0007669"/>
    <property type="project" value="TreeGrafter"/>
</dbReference>
<dbReference type="AlphaFoldDB" id="A0A2P5WY02"/>
<sequence>MSQPRYQSSPPEDEPYNIISIHNLQSPYARVVMSSLRAINGLRKPPCHPWLASMDLLDWLGLFFGFQRENVKNQWEHLVLYSANNNMRLSLPPADNIGTFQAVVLHEFHHRLLKNYTSWCLTSARHPTLTDSILILVESIMLVTLSINYHHSIKIES</sequence>
<dbReference type="OrthoDB" id="1743678at2759"/>
<reference evidence="1 2" key="1">
    <citation type="submission" date="2015-01" db="EMBL/GenBank/DDBJ databases">
        <title>Genome of allotetraploid Gossypium barbadense reveals genomic plasticity and fiber elongation in cotton evolution.</title>
        <authorList>
            <person name="Chen X."/>
            <person name="Liu X."/>
            <person name="Zhao B."/>
            <person name="Zheng H."/>
            <person name="Hu Y."/>
            <person name="Lu G."/>
            <person name="Yang C."/>
            <person name="Chen J."/>
            <person name="Shan C."/>
            <person name="Zhang L."/>
            <person name="Zhou Y."/>
            <person name="Wang L."/>
            <person name="Guo W."/>
            <person name="Bai Y."/>
            <person name="Ruan J."/>
            <person name="Shangguan X."/>
            <person name="Mao Y."/>
            <person name="Jiang J."/>
            <person name="Zhu Y."/>
            <person name="Lei J."/>
            <person name="Kang H."/>
            <person name="Chen S."/>
            <person name="He X."/>
            <person name="Wang R."/>
            <person name="Wang Y."/>
            <person name="Chen J."/>
            <person name="Wang L."/>
            <person name="Yu S."/>
            <person name="Wang B."/>
            <person name="Wei J."/>
            <person name="Song S."/>
            <person name="Lu X."/>
            <person name="Gao Z."/>
            <person name="Gu W."/>
            <person name="Deng X."/>
            <person name="Ma D."/>
            <person name="Wang S."/>
            <person name="Liang W."/>
            <person name="Fang L."/>
            <person name="Cai C."/>
            <person name="Zhu X."/>
            <person name="Zhou B."/>
            <person name="Zhang Y."/>
            <person name="Chen Z."/>
            <person name="Xu S."/>
            <person name="Zhu R."/>
            <person name="Wang S."/>
            <person name="Zhang T."/>
            <person name="Zhao G."/>
        </authorList>
    </citation>
    <scope>NUCLEOTIDE SEQUENCE [LARGE SCALE GENOMIC DNA]</scope>
    <source>
        <strain evidence="2">cv. Xinhai21</strain>
        <tissue evidence="1">Leaf</tissue>
    </source>
</reference>
<dbReference type="GO" id="GO:0046527">
    <property type="term" value="F:glucosyltransferase activity"/>
    <property type="evidence" value="ECO:0007669"/>
    <property type="project" value="TreeGrafter"/>
</dbReference>
<dbReference type="PANTHER" id="PTHR12741:SF7">
    <property type="entry name" value="CALLOSE SYNTHASE 12"/>
    <property type="match status" value="1"/>
</dbReference>
<proteinExistence type="predicted"/>
<evidence type="ECO:0000313" key="1">
    <source>
        <dbReference type="EMBL" id="PPR95901.1"/>
    </source>
</evidence>
<dbReference type="EMBL" id="KZ666162">
    <property type="protein sequence ID" value="PPR95901.1"/>
    <property type="molecule type" value="Genomic_DNA"/>
</dbReference>
<gene>
    <name evidence="1" type="ORF">GOBAR_AA24773</name>
</gene>
<protein>
    <submittedName>
        <fullName evidence="1">Uncharacterized protein</fullName>
    </submittedName>
</protein>